<evidence type="ECO:0000313" key="7">
    <source>
        <dbReference type="Proteomes" id="UP000622687"/>
    </source>
</evidence>
<dbReference type="Gene3D" id="1.10.1200.140">
    <property type="entry name" value="Alkaline phosphatase, crown domain"/>
    <property type="match status" value="1"/>
</dbReference>
<dbReference type="GO" id="GO:0046872">
    <property type="term" value="F:metal ion binding"/>
    <property type="evidence" value="ECO:0007669"/>
    <property type="project" value="UniProtKB-KW"/>
</dbReference>
<comment type="cofactor">
    <cofactor evidence="3">
        <name>Zn(2+)</name>
        <dbReference type="ChEBI" id="CHEBI:29105"/>
    </cofactor>
    <text evidence="3">Binds 2 Zn(2+) ions.</text>
</comment>
<evidence type="ECO:0000256" key="4">
    <source>
        <dbReference type="RuleBase" id="RU003946"/>
    </source>
</evidence>
<feature type="signal peptide" evidence="5">
    <location>
        <begin position="1"/>
        <end position="30"/>
    </location>
</feature>
<evidence type="ECO:0000256" key="5">
    <source>
        <dbReference type="SAM" id="SignalP"/>
    </source>
</evidence>
<dbReference type="InterPro" id="IPR017850">
    <property type="entry name" value="Alkaline_phosphatase_core_sf"/>
</dbReference>
<feature type="binding site" evidence="3">
    <location>
        <position position="319"/>
    </location>
    <ligand>
        <name>Zn(2+)</name>
        <dbReference type="ChEBI" id="CHEBI:29105"/>
        <label>2</label>
    </ligand>
</feature>
<dbReference type="SUPFAM" id="SSF53649">
    <property type="entry name" value="Alkaline phosphatase-like"/>
    <property type="match status" value="1"/>
</dbReference>
<accession>A0A934M2M1</accession>
<comment type="caution">
    <text evidence="6">The sequence shown here is derived from an EMBL/GenBank/DDBJ whole genome shotgun (WGS) entry which is preliminary data.</text>
</comment>
<dbReference type="AlphaFoldDB" id="A0A934M2M1"/>
<feature type="binding site" evidence="3">
    <location>
        <position position="318"/>
    </location>
    <ligand>
        <name>Zn(2+)</name>
        <dbReference type="ChEBI" id="CHEBI:29105"/>
        <label>2</label>
    </ligand>
</feature>
<dbReference type="InterPro" id="IPR001952">
    <property type="entry name" value="Alkaline_phosphatase"/>
</dbReference>
<feature type="binding site" evidence="3">
    <location>
        <position position="52"/>
    </location>
    <ligand>
        <name>Mg(2+)</name>
        <dbReference type="ChEBI" id="CHEBI:18420"/>
    </ligand>
</feature>
<gene>
    <name evidence="6" type="ORF">I6U51_18015</name>
</gene>
<dbReference type="GO" id="GO:0004035">
    <property type="term" value="F:alkaline phosphatase activity"/>
    <property type="evidence" value="ECO:0007669"/>
    <property type="project" value="TreeGrafter"/>
</dbReference>
<keyword evidence="3" id="KW-0862">Zinc</keyword>
<dbReference type="EMBL" id="JAEEGB010000026">
    <property type="protein sequence ID" value="MBI6874574.1"/>
    <property type="molecule type" value="Genomic_DNA"/>
</dbReference>
<dbReference type="PANTHER" id="PTHR11596:SF5">
    <property type="entry name" value="ALKALINE PHOSPHATASE"/>
    <property type="match status" value="1"/>
</dbReference>
<evidence type="ECO:0000256" key="1">
    <source>
        <dbReference type="ARBA" id="ARBA00022553"/>
    </source>
</evidence>
<keyword evidence="3" id="KW-0460">Magnesium</keyword>
<reference evidence="6" key="1">
    <citation type="submission" date="2020-12" db="EMBL/GenBank/DDBJ databases">
        <title>Clostridium thailandense sp. nov., a novel acetogenic bacterium isolated from peat land soil in Thailand.</title>
        <authorList>
            <person name="Chaikitkaew S."/>
            <person name="Birkeland N.K."/>
        </authorList>
    </citation>
    <scope>NUCLEOTIDE SEQUENCE</scope>
    <source>
        <strain evidence="6">DSM 17425</strain>
    </source>
</reference>
<dbReference type="SMART" id="SM00098">
    <property type="entry name" value="alkPPc"/>
    <property type="match status" value="1"/>
</dbReference>
<evidence type="ECO:0000256" key="2">
    <source>
        <dbReference type="PIRSR" id="PIRSR601952-1"/>
    </source>
</evidence>
<name>A0A934M2M1_9CLOT</name>
<evidence type="ECO:0000256" key="3">
    <source>
        <dbReference type="PIRSR" id="PIRSR601952-2"/>
    </source>
</evidence>
<evidence type="ECO:0000313" key="6">
    <source>
        <dbReference type="EMBL" id="MBI6874574.1"/>
    </source>
</evidence>
<feature type="binding site" evidence="3">
    <location>
        <position position="410"/>
    </location>
    <ligand>
        <name>Zn(2+)</name>
        <dbReference type="ChEBI" id="CHEBI:29105"/>
        <label>2</label>
    </ligand>
</feature>
<feature type="binding site" evidence="3">
    <location>
        <position position="144"/>
    </location>
    <ligand>
        <name>Mg(2+)</name>
        <dbReference type="ChEBI" id="CHEBI:18420"/>
    </ligand>
</feature>
<feature type="binding site" evidence="3">
    <location>
        <position position="52"/>
    </location>
    <ligand>
        <name>Zn(2+)</name>
        <dbReference type="ChEBI" id="CHEBI:29105"/>
        <label>2</label>
    </ligand>
</feature>
<dbReference type="PRINTS" id="PR00113">
    <property type="entry name" value="ALKPHPHTASE"/>
</dbReference>
<feature type="binding site" evidence="3">
    <location>
        <position position="280"/>
    </location>
    <ligand>
        <name>Zn(2+)</name>
        <dbReference type="ChEBI" id="CHEBI:29105"/>
        <label>2</label>
    </ligand>
</feature>
<keyword evidence="3" id="KW-0479">Metal-binding</keyword>
<dbReference type="InterPro" id="IPR042085">
    <property type="entry name" value="Ap_crown"/>
</dbReference>
<organism evidence="6 7">
    <name type="scientific">Clostridium aciditolerans</name>
    <dbReference type="NCBI Taxonomy" id="339861"/>
    <lineage>
        <taxon>Bacteria</taxon>
        <taxon>Bacillati</taxon>
        <taxon>Bacillota</taxon>
        <taxon>Clostridia</taxon>
        <taxon>Eubacteriales</taxon>
        <taxon>Clostridiaceae</taxon>
        <taxon>Clostridium</taxon>
    </lineage>
</organism>
<keyword evidence="1" id="KW-0597">Phosphoprotein</keyword>
<proteinExistence type="inferred from homology"/>
<sequence>MFKLHQVKMKKSVIALLCAMLMILGQMSFSSNNSVQAKNNGTAKNVIMLIPDGTSIEAITIARWYNGGKPLAMDEIAVGLTRTYWDNGPITDSAPGGTAYSIGYKTDDKHVGVLPDDKPAATLLEAAKLAGKATGAVVTCEMMHATPADFTAHDPDRNNYNSLMKQQIYNGMDVMLGGGDVFFTPAADGKRKDGKDLRETIKSLGYNYVTTKEGMMKSNSPKLWGAFAPKDLKYDVDRKTTNSDQPSLAEMTKKAIEVLSKDNDGFVLLVEGSKVDWAAHANDPTGLAGDIVAFDEAVKVALDFAKKDGNTVVVSSADHGTGGPTVGGINSNYSSVTFKESIDNLKSAKASLDLAKELLNGADDAKIKIVLKDYYGIENLTNDEIELIKKGSVNKVVSNRANICWAYGGHVGGDVALFNYAPVGVEKLQGVVENTDVGKYMARVLGLNLDQTTKRLFVNAKEAFQEAGAKVTIDATDTDNPVIKVTKGNKTLELFGYTNIAKLNGKEIKLEGVTVCNKTKDGYSIDSSYVSKQAVELIK</sequence>
<feature type="active site" description="Phosphoserine intermediate" evidence="2">
    <location>
        <position position="93"/>
    </location>
</feature>
<dbReference type="Pfam" id="PF00245">
    <property type="entry name" value="Alk_phosphatase"/>
    <property type="match status" value="1"/>
</dbReference>
<feature type="binding site" evidence="3">
    <location>
        <position position="276"/>
    </location>
    <ligand>
        <name>Zn(2+)</name>
        <dbReference type="ChEBI" id="CHEBI:29105"/>
        <label>2</label>
    </ligand>
</feature>
<dbReference type="CDD" id="cd16012">
    <property type="entry name" value="ALP"/>
    <property type="match status" value="1"/>
</dbReference>
<keyword evidence="7" id="KW-1185">Reference proteome</keyword>
<keyword evidence="5" id="KW-0732">Signal</keyword>
<feature type="chain" id="PRO_5039216464" evidence="5">
    <location>
        <begin position="31"/>
        <end position="539"/>
    </location>
</feature>
<dbReference type="PANTHER" id="PTHR11596">
    <property type="entry name" value="ALKALINE PHOSPHATASE"/>
    <property type="match status" value="1"/>
</dbReference>
<dbReference type="Gene3D" id="3.40.720.10">
    <property type="entry name" value="Alkaline Phosphatase, subunit A"/>
    <property type="match status" value="1"/>
</dbReference>
<protein>
    <submittedName>
        <fullName evidence="6">Alkaline phosphatase</fullName>
    </submittedName>
</protein>
<feature type="binding site" evidence="3">
    <location>
        <position position="271"/>
    </location>
    <ligand>
        <name>Mg(2+)</name>
        <dbReference type="ChEBI" id="CHEBI:18420"/>
    </ligand>
</feature>
<dbReference type="Proteomes" id="UP000622687">
    <property type="component" value="Unassembled WGS sequence"/>
</dbReference>
<comment type="cofactor">
    <cofactor evidence="3">
        <name>Mg(2+)</name>
        <dbReference type="ChEBI" id="CHEBI:18420"/>
    </cofactor>
    <text evidence="3">Binds 1 Mg(2+) ion.</text>
</comment>
<dbReference type="RefSeq" id="WP_211143942.1">
    <property type="nucleotide sequence ID" value="NZ_JAEEGB010000026.1"/>
</dbReference>
<comment type="similarity">
    <text evidence="4">Belongs to the alkaline phosphatase family.</text>
</comment>
<feature type="binding site" evidence="3">
    <location>
        <position position="146"/>
    </location>
    <ligand>
        <name>Mg(2+)</name>
        <dbReference type="ChEBI" id="CHEBI:18420"/>
    </ligand>
</feature>